<proteinExistence type="predicted"/>
<keyword evidence="3" id="KW-1185">Reference proteome</keyword>
<dbReference type="EMBL" id="LBMM01012500">
    <property type="protein sequence ID" value="KMQ86192.1"/>
    <property type="molecule type" value="Genomic_DNA"/>
</dbReference>
<dbReference type="AlphaFoldDB" id="A0A0J7K742"/>
<evidence type="ECO:0000256" key="1">
    <source>
        <dbReference type="SAM" id="MobiDB-lite"/>
    </source>
</evidence>
<feature type="region of interest" description="Disordered" evidence="1">
    <location>
        <begin position="81"/>
        <end position="114"/>
    </location>
</feature>
<gene>
    <name evidence="2" type="ORF">RF55_14905</name>
</gene>
<sequence>MDRWLPGVIAIRLGDLHYKIEYNGRHFKRHVDQIRSRQMGRKAVELTRLAPPTSLSETTSERSRRIHYYKRMGVASLVCPSAAAPTAPPANAPIQGATPASTPTPTPRRSQRPR</sequence>
<dbReference type="Proteomes" id="UP000036403">
    <property type="component" value="Unassembled WGS sequence"/>
</dbReference>
<organism evidence="2 3">
    <name type="scientific">Lasius niger</name>
    <name type="common">Black garden ant</name>
    <dbReference type="NCBI Taxonomy" id="67767"/>
    <lineage>
        <taxon>Eukaryota</taxon>
        <taxon>Metazoa</taxon>
        <taxon>Ecdysozoa</taxon>
        <taxon>Arthropoda</taxon>
        <taxon>Hexapoda</taxon>
        <taxon>Insecta</taxon>
        <taxon>Pterygota</taxon>
        <taxon>Neoptera</taxon>
        <taxon>Endopterygota</taxon>
        <taxon>Hymenoptera</taxon>
        <taxon>Apocrita</taxon>
        <taxon>Aculeata</taxon>
        <taxon>Formicoidea</taxon>
        <taxon>Formicidae</taxon>
        <taxon>Formicinae</taxon>
        <taxon>Lasius</taxon>
        <taxon>Lasius</taxon>
    </lineage>
</organism>
<protein>
    <submittedName>
        <fullName evidence="2">Uncharacterized protein</fullName>
    </submittedName>
</protein>
<comment type="caution">
    <text evidence="2">The sequence shown here is derived from an EMBL/GenBank/DDBJ whole genome shotgun (WGS) entry which is preliminary data.</text>
</comment>
<accession>A0A0J7K742</accession>
<evidence type="ECO:0000313" key="2">
    <source>
        <dbReference type="EMBL" id="KMQ86192.1"/>
    </source>
</evidence>
<evidence type="ECO:0000313" key="3">
    <source>
        <dbReference type="Proteomes" id="UP000036403"/>
    </source>
</evidence>
<dbReference type="STRING" id="67767.A0A0J7K742"/>
<reference evidence="2 3" key="1">
    <citation type="submission" date="2015-04" db="EMBL/GenBank/DDBJ databases">
        <title>Lasius niger genome sequencing.</title>
        <authorList>
            <person name="Konorov E.A."/>
            <person name="Nikitin M.A."/>
            <person name="Kirill M.V."/>
            <person name="Chang P."/>
        </authorList>
    </citation>
    <scope>NUCLEOTIDE SEQUENCE [LARGE SCALE GENOMIC DNA]</scope>
    <source>
        <tissue evidence="2">Whole</tissue>
    </source>
</reference>
<dbReference type="PaxDb" id="67767-A0A0J7K742"/>
<name>A0A0J7K742_LASNI</name>
<dbReference type="OrthoDB" id="427924at2759"/>